<comment type="subcellular location">
    <subcellularLocation>
        <location evidence="1">Membrane</location>
        <topology evidence="1">Multi-pass membrane protein</topology>
    </subcellularLocation>
</comment>
<feature type="transmembrane region" description="Helical" evidence="7">
    <location>
        <begin position="63"/>
        <end position="85"/>
    </location>
</feature>
<dbReference type="OrthoDB" id="3238001at2"/>
<dbReference type="InterPro" id="IPR004776">
    <property type="entry name" value="Mem_transp_PIN-like"/>
</dbReference>
<evidence type="ECO:0000313" key="8">
    <source>
        <dbReference type="EMBL" id="BAV33815.1"/>
    </source>
</evidence>
<name>A0A1B4XGA1_9GAMM</name>
<evidence type="ECO:0000313" key="9">
    <source>
        <dbReference type="Proteomes" id="UP000243180"/>
    </source>
</evidence>
<evidence type="ECO:0000256" key="5">
    <source>
        <dbReference type="ARBA" id="ARBA00022989"/>
    </source>
</evidence>
<dbReference type="PANTHER" id="PTHR36838">
    <property type="entry name" value="AUXIN EFFLUX CARRIER FAMILY PROTEIN"/>
    <property type="match status" value="1"/>
</dbReference>
<sequence>MLILRLFGIIFPVFAIVAVGYLYSRWRQPDMTAANHINMTVLLPALIFHVLSGKDFQLAEYGWLALGGIVVVLGSGLLALLAAKVARLSLKTFVPPMMFSNSGNIGLPLAVFAFGEAALPAAVVLFLVENGLHFTLGTWLMDHRAPLHKVLLQPIVAATLIGIAFSLFHWNVPTPIRETVNLLGQASIPLLLFALGTRLTRIDFSEWRIGVLGAVLCPLTGVLMVLLVRPFLELTPLQTSLLLVFGALPPAVLNYLVAEQYRQEPGKVASIVLIGNLAGFISLPIALAFAL</sequence>
<dbReference type="PANTHER" id="PTHR36838:SF1">
    <property type="entry name" value="SLR1864 PROTEIN"/>
    <property type="match status" value="1"/>
</dbReference>
<evidence type="ECO:0000256" key="1">
    <source>
        <dbReference type="ARBA" id="ARBA00004141"/>
    </source>
</evidence>
<keyword evidence="3" id="KW-1003">Cell membrane</keyword>
<feature type="transmembrane region" description="Helical" evidence="7">
    <location>
        <begin position="32"/>
        <end position="51"/>
    </location>
</feature>
<keyword evidence="5 7" id="KW-1133">Transmembrane helix</keyword>
<organism evidence="8 9">
    <name type="scientific">Sulfuricaulis limicola</name>
    <dbReference type="NCBI Taxonomy" id="1620215"/>
    <lineage>
        <taxon>Bacteria</taxon>
        <taxon>Pseudomonadati</taxon>
        <taxon>Pseudomonadota</taxon>
        <taxon>Gammaproteobacteria</taxon>
        <taxon>Acidiferrobacterales</taxon>
        <taxon>Acidiferrobacteraceae</taxon>
        <taxon>Sulfuricaulis</taxon>
    </lineage>
</organism>
<proteinExistence type="predicted"/>
<dbReference type="RefSeq" id="WP_096360625.1">
    <property type="nucleotide sequence ID" value="NZ_AP014879.1"/>
</dbReference>
<protein>
    <submittedName>
        <fullName evidence="8">Transporter</fullName>
    </submittedName>
</protein>
<evidence type="ECO:0000256" key="7">
    <source>
        <dbReference type="SAM" id="Phobius"/>
    </source>
</evidence>
<evidence type="ECO:0000256" key="2">
    <source>
        <dbReference type="ARBA" id="ARBA00022448"/>
    </source>
</evidence>
<dbReference type="AlphaFoldDB" id="A0A1B4XGA1"/>
<keyword evidence="6 7" id="KW-0472">Membrane</keyword>
<keyword evidence="9" id="KW-1185">Reference proteome</keyword>
<evidence type="ECO:0000256" key="6">
    <source>
        <dbReference type="ARBA" id="ARBA00023136"/>
    </source>
</evidence>
<reference evidence="8 9" key="1">
    <citation type="submission" date="2015-05" db="EMBL/GenBank/DDBJ databases">
        <title>Complete genome sequence of a sulfur-oxidizing gammaproteobacterium strain HA5.</title>
        <authorList>
            <person name="Miura A."/>
            <person name="Kojima H."/>
            <person name="Fukui M."/>
        </authorList>
    </citation>
    <scope>NUCLEOTIDE SEQUENCE [LARGE SCALE GENOMIC DNA]</scope>
    <source>
        <strain evidence="8 9">HA5</strain>
    </source>
</reference>
<feature type="transmembrane region" description="Helical" evidence="7">
    <location>
        <begin position="237"/>
        <end position="256"/>
    </location>
</feature>
<feature type="transmembrane region" description="Helical" evidence="7">
    <location>
        <begin position="7"/>
        <end position="26"/>
    </location>
</feature>
<evidence type="ECO:0000256" key="4">
    <source>
        <dbReference type="ARBA" id="ARBA00022692"/>
    </source>
</evidence>
<feature type="transmembrane region" description="Helical" evidence="7">
    <location>
        <begin position="211"/>
        <end position="231"/>
    </location>
</feature>
<feature type="transmembrane region" description="Helical" evidence="7">
    <location>
        <begin position="150"/>
        <end position="170"/>
    </location>
</feature>
<feature type="transmembrane region" description="Helical" evidence="7">
    <location>
        <begin position="268"/>
        <end position="290"/>
    </location>
</feature>
<dbReference type="KEGG" id="slim:SCL_1510"/>
<dbReference type="EMBL" id="AP014879">
    <property type="protein sequence ID" value="BAV33815.1"/>
    <property type="molecule type" value="Genomic_DNA"/>
</dbReference>
<accession>A0A1B4XGA1</accession>
<evidence type="ECO:0000256" key="3">
    <source>
        <dbReference type="ARBA" id="ARBA00022475"/>
    </source>
</evidence>
<dbReference type="InParanoid" id="A0A1B4XGA1"/>
<keyword evidence="4 7" id="KW-0812">Transmembrane</keyword>
<dbReference type="FunCoup" id="A0A1B4XGA1">
    <property type="interactions" value="150"/>
</dbReference>
<dbReference type="Pfam" id="PF03547">
    <property type="entry name" value="Mem_trans"/>
    <property type="match status" value="1"/>
</dbReference>
<dbReference type="Proteomes" id="UP000243180">
    <property type="component" value="Chromosome"/>
</dbReference>
<dbReference type="GO" id="GO:0016020">
    <property type="term" value="C:membrane"/>
    <property type="evidence" value="ECO:0007669"/>
    <property type="project" value="UniProtKB-SubCell"/>
</dbReference>
<feature type="transmembrane region" description="Helical" evidence="7">
    <location>
        <begin position="105"/>
        <end position="129"/>
    </location>
</feature>
<dbReference type="GO" id="GO:0055085">
    <property type="term" value="P:transmembrane transport"/>
    <property type="evidence" value="ECO:0007669"/>
    <property type="project" value="InterPro"/>
</dbReference>
<keyword evidence="2" id="KW-0813">Transport</keyword>
<gene>
    <name evidence="8" type="ORF">SCL_1510</name>
</gene>